<dbReference type="AlphaFoldDB" id="A0A5B2VWQ9"/>
<keyword evidence="3" id="KW-0731">Sigma factor</keyword>
<accession>A0A5B2VWQ9</accession>
<evidence type="ECO:0000256" key="3">
    <source>
        <dbReference type="ARBA" id="ARBA00023082"/>
    </source>
</evidence>
<comment type="similarity">
    <text evidence="1">Belongs to the sigma-70 factor family. ECF subfamily.</text>
</comment>
<evidence type="ECO:0000313" key="7">
    <source>
        <dbReference type="Proteomes" id="UP000324611"/>
    </source>
</evidence>
<dbReference type="Pfam" id="PF08281">
    <property type="entry name" value="Sigma70_r4_2"/>
    <property type="match status" value="1"/>
</dbReference>
<protein>
    <submittedName>
        <fullName evidence="6">RNA polymerase sigma-70 factor</fullName>
    </submittedName>
</protein>
<dbReference type="EMBL" id="VUOC01000002">
    <property type="protein sequence ID" value="KAA2243080.1"/>
    <property type="molecule type" value="Genomic_DNA"/>
</dbReference>
<dbReference type="InterPro" id="IPR013324">
    <property type="entry name" value="RNA_pol_sigma_r3/r4-like"/>
</dbReference>
<evidence type="ECO:0000259" key="5">
    <source>
        <dbReference type="PROSITE" id="PS00622"/>
    </source>
</evidence>
<dbReference type="Pfam" id="PF04542">
    <property type="entry name" value="Sigma70_r2"/>
    <property type="match status" value="1"/>
</dbReference>
<keyword evidence="7" id="KW-1185">Reference proteome</keyword>
<dbReference type="SUPFAM" id="SSF88946">
    <property type="entry name" value="Sigma2 domain of RNA polymerase sigma factors"/>
    <property type="match status" value="1"/>
</dbReference>
<dbReference type="GO" id="GO:0003677">
    <property type="term" value="F:DNA binding"/>
    <property type="evidence" value="ECO:0007669"/>
    <property type="project" value="InterPro"/>
</dbReference>
<dbReference type="Gene3D" id="1.10.10.10">
    <property type="entry name" value="Winged helix-like DNA-binding domain superfamily/Winged helix DNA-binding domain"/>
    <property type="match status" value="1"/>
</dbReference>
<dbReference type="SUPFAM" id="SSF88659">
    <property type="entry name" value="Sigma3 and sigma4 domains of RNA polymerase sigma factors"/>
    <property type="match status" value="1"/>
</dbReference>
<dbReference type="CDD" id="cd06171">
    <property type="entry name" value="Sigma70_r4"/>
    <property type="match status" value="1"/>
</dbReference>
<sequence length="242" mass="28378">MCGCADDDQSGWLRLNPSAHLHIFFSRLVSSFPIIPVYIVNTPCRRMDNVNIKELQHQIARYGDEQAFSALFRHFYDRLLRFCIQYVQVHEAAEEIVSDVFVKVWNRRESLETINNLEVYLFVAIKNHSLNYLEQYSSLRITPLTDTGISQLTNAVDPERAMEWKEVLFKMDQEVDRLPDQCRKVFKLIKEEGFRYKEVAQILNISPRTVETQLFRAMRRLNEAIGPYLPGNKEGEKKSFPL</sequence>
<feature type="domain" description="HTH luxR-type" evidence="5">
    <location>
        <begin position="193"/>
        <end position="220"/>
    </location>
</feature>
<reference evidence="6 7" key="2">
    <citation type="submission" date="2019-09" db="EMBL/GenBank/DDBJ databases">
        <authorList>
            <person name="Jin C."/>
        </authorList>
    </citation>
    <scope>NUCLEOTIDE SEQUENCE [LARGE SCALE GENOMIC DNA]</scope>
    <source>
        <strain evidence="6 7">BN140078</strain>
    </source>
</reference>
<dbReference type="InterPro" id="IPR013325">
    <property type="entry name" value="RNA_pol_sigma_r2"/>
</dbReference>
<dbReference type="InterPro" id="IPR007627">
    <property type="entry name" value="RNA_pol_sigma70_r2"/>
</dbReference>
<dbReference type="PANTHER" id="PTHR43133">
    <property type="entry name" value="RNA POLYMERASE ECF-TYPE SIGMA FACTO"/>
    <property type="match status" value="1"/>
</dbReference>
<reference evidence="6 7" key="1">
    <citation type="submission" date="2019-09" db="EMBL/GenBank/DDBJ databases">
        <title>Chitinophaga ginsengihumi sp. nov., isolated from soil of ginseng rhizosphere.</title>
        <authorList>
            <person name="Lee J."/>
        </authorList>
    </citation>
    <scope>NUCLEOTIDE SEQUENCE [LARGE SCALE GENOMIC DNA]</scope>
    <source>
        <strain evidence="6 7">BN140078</strain>
    </source>
</reference>
<dbReference type="Gene3D" id="1.10.1740.10">
    <property type="match status" value="1"/>
</dbReference>
<dbReference type="PANTHER" id="PTHR43133:SF46">
    <property type="entry name" value="RNA POLYMERASE SIGMA-70 FACTOR ECF SUBFAMILY"/>
    <property type="match status" value="1"/>
</dbReference>
<dbReference type="InterPro" id="IPR013249">
    <property type="entry name" value="RNA_pol_sigma70_r4_t2"/>
</dbReference>
<proteinExistence type="inferred from homology"/>
<dbReference type="GO" id="GO:0006352">
    <property type="term" value="P:DNA-templated transcription initiation"/>
    <property type="evidence" value="ECO:0007669"/>
    <property type="project" value="InterPro"/>
</dbReference>
<gene>
    <name evidence="6" type="ORF">F0L74_11225</name>
</gene>
<dbReference type="NCBIfam" id="TIGR02985">
    <property type="entry name" value="Sig70_bacteroi1"/>
    <property type="match status" value="1"/>
</dbReference>
<dbReference type="NCBIfam" id="TIGR02937">
    <property type="entry name" value="sigma70-ECF"/>
    <property type="match status" value="1"/>
</dbReference>
<dbReference type="GO" id="GO:0016987">
    <property type="term" value="F:sigma factor activity"/>
    <property type="evidence" value="ECO:0007669"/>
    <property type="project" value="UniProtKB-KW"/>
</dbReference>
<keyword evidence="4" id="KW-0804">Transcription</keyword>
<dbReference type="InterPro" id="IPR039425">
    <property type="entry name" value="RNA_pol_sigma-70-like"/>
</dbReference>
<name>A0A5B2VWQ9_9BACT</name>
<dbReference type="Proteomes" id="UP000324611">
    <property type="component" value="Unassembled WGS sequence"/>
</dbReference>
<comment type="caution">
    <text evidence="6">The sequence shown here is derived from an EMBL/GenBank/DDBJ whole genome shotgun (WGS) entry which is preliminary data.</text>
</comment>
<keyword evidence="2" id="KW-0805">Transcription regulation</keyword>
<evidence type="ECO:0000313" key="6">
    <source>
        <dbReference type="EMBL" id="KAA2243080.1"/>
    </source>
</evidence>
<evidence type="ECO:0000256" key="4">
    <source>
        <dbReference type="ARBA" id="ARBA00023163"/>
    </source>
</evidence>
<organism evidence="6 7">
    <name type="scientific">Chitinophaga agrisoli</name>
    <dbReference type="NCBI Taxonomy" id="2607653"/>
    <lineage>
        <taxon>Bacteria</taxon>
        <taxon>Pseudomonadati</taxon>
        <taxon>Bacteroidota</taxon>
        <taxon>Chitinophagia</taxon>
        <taxon>Chitinophagales</taxon>
        <taxon>Chitinophagaceae</taxon>
        <taxon>Chitinophaga</taxon>
    </lineage>
</organism>
<evidence type="ECO:0000256" key="1">
    <source>
        <dbReference type="ARBA" id="ARBA00010641"/>
    </source>
</evidence>
<dbReference type="PROSITE" id="PS00622">
    <property type="entry name" value="HTH_LUXR_1"/>
    <property type="match status" value="1"/>
</dbReference>
<dbReference type="InterPro" id="IPR000792">
    <property type="entry name" value="Tscrpt_reg_LuxR_C"/>
</dbReference>
<dbReference type="InterPro" id="IPR014284">
    <property type="entry name" value="RNA_pol_sigma-70_dom"/>
</dbReference>
<evidence type="ECO:0000256" key="2">
    <source>
        <dbReference type="ARBA" id="ARBA00023015"/>
    </source>
</evidence>
<dbReference type="InterPro" id="IPR036388">
    <property type="entry name" value="WH-like_DNA-bd_sf"/>
</dbReference>
<dbReference type="InterPro" id="IPR014327">
    <property type="entry name" value="RNA_pol_sigma70_bacteroid"/>
</dbReference>